<dbReference type="GO" id="GO:0005634">
    <property type="term" value="C:nucleus"/>
    <property type="evidence" value="ECO:0007669"/>
    <property type="project" value="TreeGrafter"/>
</dbReference>
<dbReference type="Proteomes" id="UP000233551">
    <property type="component" value="Unassembled WGS sequence"/>
</dbReference>
<dbReference type="InterPro" id="IPR015943">
    <property type="entry name" value="WD40/YVTN_repeat-like_dom_sf"/>
</dbReference>
<evidence type="ECO:0000313" key="1">
    <source>
        <dbReference type="EMBL" id="PKI74157.1"/>
    </source>
</evidence>
<dbReference type="PANTHER" id="PTHR14091:SF0">
    <property type="entry name" value="PERIODIC TRYPTOPHAN PROTEIN 1 HOMOLOG"/>
    <property type="match status" value="1"/>
</dbReference>
<name>A0A2I0L0B5_PUNGR</name>
<dbReference type="AlphaFoldDB" id="A0A2I0L0B5"/>
<dbReference type="EMBL" id="PGOL01000222">
    <property type="protein sequence ID" value="PKI74157.1"/>
    <property type="molecule type" value="Genomic_DNA"/>
</dbReference>
<accession>A0A2I0L0B5</accession>
<organism evidence="1 2">
    <name type="scientific">Punica granatum</name>
    <name type="common">Pomegranate</name>
    <dbReference type="NCBI Taxonomy" id="22663"/>
    <lineage>
        <taxon>Eukaryota</taxon>
        <taxon>Viridiplantae</taxon>
        <taxon>Streptophyta</taxon>
        <taxon>Embryophyta</taxon>
        <taxon>Tracheophyta</taxon>
        <taxon>Spermatophyta</taxon>
        <taxon>Magnoliopsida</taxon>
        <taxon>eudicotyledons</taxon>
        <taxon>Gunneridae</taxon>
        <taxon>Pentapetalae</taxon>
        <taxon>rosids</taxon>
        <taxon>malvids</taxon>
        <taxon>Myrtales</taxon>
        <taxon>Lythraceae</taxon>
        <taxon>Punica</taxon>
    </lineage>
</organism>
<keyword evidence="2" id="KW-1185">Reference proteome</keyword>
<dbReference type="InterPro" id="IPR036322">
    <property type="entry name" value="WD40_repeat_dom_sf"/>
</dbReference>
<proteinExistence type="predicted"/>
<protein>
    <submittedName>
        <fullName evidence="1">Uncharacterized protein</fullName>
    </submittedName>
</protein>
<dbReference type="Gene3D" id="2.130.10.10">
    <property type="entry name" value="YVTN repeat-like/Quinoprotein amine dehydrogenase"/>
    <property type="match status" value="1"/>
</dbReference>
<evidence type="ECO:0000313" key="2">
    <source>
        <dbReference type="Proteomes" id="UP000233551"/>
    </source>
</evidence>
<dbReference type="SUPFAM" id="SSF50978">
    <property type="entry name" value="WD40 repeat-like"/>
    <property type="match status" value="1"/>
</dbReference>
<feature type="non-terminal residue" evidence="1">
    <location>
        <position position="1"/>
    </location>
</feature>
<sequence>VKLWDLANNQPSCVASRSPKLGALFSVSFSEDSPFLLAMGGSKGILEIWDTLSDTAVSQRFGKYRK</sequence>
<dbReference type="GO" id="GO:0006364">
    <property type="term" value="P:rRNA processing"/>
    <property type="evidence" value="ECO:0007669"/>
    <property type="project" value="InterPro"/>
</dbReference>
<reference evidence="1 2" key="1">
    <citation type="submission" date="2017-11" db="EMBL/GenBank/DDBJ databases">
        <title>De-novo sequencing of pomegranate (Punica granatum L.) genome.</title>
        <authorList>
            <person name="Akparov Z."/>
            <person name="Amiraslanov A."/>
            <person name="Hajiyeva S."/>
            <person name="Abbasov M."/>
            <person name="Kaur K."/>
            <person name="Hamwieh A."/>
            <person name="Solovyev V."/>
            <person name="Salamov A."/>
            <person name="Braich B."/>
            <person name="Kosarev P."/>
            <person name="Mahmoud A."/>
            <person name="Hajiyev E."/>
            <person name="Babayeva S."/>
            <person name="Izzatullayeva V."/>
            <person name="Mammadov A."/>
            <person name="Mammadov A."/>
            <person name="Sharifova S."/>
            <person name="Ojaghi J."/>
            <person name="Eynullazada K."/>
            <person name="Bayramov B."/>
            <person name="Abdulazimova A."/>
            <person name="Shahmuradov I."/>
        </authorList>
    </citation>
    <scope>NUCLEOTIDE SEQUENCE [LARGE SCALE GENOMIC DNA]</scope>
    <source>
        <strain evidence="2">cv. AG2017</strain>
        <tissue evidence="1">Leaf</tissue>
    </source>
</reference>
<gene>
    <name evidence="1" type="ORF">CRG98_005395</name>
</gene>
<dbReference type="InterPro" id="IPR044285">
    <property type="entry name" value="PWP1"/>
</dbReference>
<dbReference type="STRING" id="22663.A0A2I0L0B5"/>
<comment type="caution">
    <text evidence="1">The sequence shown here is derived from an EMBL/GenBank/DDBJ whole genome shotgun (WGS) entry which is preliminary data.</text>
</comment>
<dbReference type="PANTHER" id="PTHR14091">
    <property type="entry name" value="PERIODIC TRYPTOPHAN PROTEIN 1"/>
    <property type="match status" value="1"/>
</dbReference>